<reference evidence="3" key="1">
    <citation type="submission" date="2023-07" db="EMBL/GenBank/DDBJ databases">
        <title>Chryseobacterium sp. strain PBS4-4 Genome sequencing and assembly.</title>
        <authorList>
            <person name="Jung Y."/>
        </authorList>
    </citation>
    <scope>NUCLEOTIDE SEQUENCE [LARGE SCALE GENOMIC DNA]</scope>
    <source>
        <strain evidence="3">PBS4-4</strain>
    </source>
</reference>
<name>A0ABT2WC20_9FLAO</name>
<accession>A0ABT2WC20</accession>
<proteinExistence type="predicted"/>
<evidence type="ECO:0000313" key="3">
    <source>
        <dbReference type="Proteomes" id="UP001208649"/>
    </source>
</evidence>
<evidence type="ECO:0000313" key="2">
    <source>
        <dbReference type="EMBL" id="MCU7618185.1"/>
    </source>
</evidence>
<dbReference type="EMBL" id="JAOTEM010000003">
    <property type="protein sequence ID" value="MCU7618185.1"/>
    <property type="molecule type" value="Genomic_DNA"/>
</dbReference>
<keyword evidence="1" id="KW-0175">Coiled coil</keyword>
<dbReference type="Proteomes" id="UP001208649">
    <property type="component" value="Unassembled WGS sequence"/>
</dbReference>
<comment type="caution">
    <text evidence="2">The sequence shown here is derived from an EMBL/GenBank/DDBJ whole genome shotgun (WGS) entry which is preliminary data.</text>
</comment>
<sequence>MGTKYSFISLALIVVTFAGCNNPKNSQKEKELQLKEKELMLKEKELDLKKVESNKNYYSTNDAVKIAEDQFRKYLPNILKSHDAILDLQQSYTGDFTGDGIEDVAIYFSLASKDGGNAIVGQGLSLYQNTGTTVKVIAGYEPDYLFGFDKISNGKIHVEKLEYAENDGRCCPSIKSEHVLTISGGKAY</sequence>
<protein>
    <recommendedName>
        <fullName evidence="4">Lipoprotein</fullName>
    </recommendedName>
</protein>
<dbReference type="RefSeq" id="WP_263003663.1">
    <property type="nucleotide sequence ID" value="NZ_JAOTEM010000003.1"/>
</dbReference>
<evidence type="ECO:0000256" key="1">
    <source>
        <dbReference type="SAM" id="Coils"/>
    </source>
</evidence>
<organism evidence="2 3">
    <name type="scientific">Chryseobacterium edaphi</name>
    <dbReference type="NCBI Taxonomy" id="2976532"/>
    <lineage>
        <taxon>Bacteria</taxon>
        <taxon>Pseudomonadati</taxon>
        <taxon>Bacteroidota</taxon>
        <taxon>Flavobacteriia</taxon>
        <taxon>Flavobacteriales</taxon>
        <taxon>Weeksellaceae</taxon>
        <taxon>Chryseobacterium group</taxon>
        <taxon>Chryseobacterium</taxon>
    </lineage>
</organism>
<feature type="coiled-coil region" evidence="1">
    <location>
        <begin position="25"/>
        <end position="54"/>
    </location>
</feature>
<dbReference type="PROSITE" id="PS51257">
    <property type="entry name" value="PROKAR_LIPOPROTEIN"/>
    <property type="match status" value="1"/>
</dbReference>
<evidence type="ECO:0008006" key="4">
    <source>
        <dbReference type="Google" id="ProtNLM"/>
    </source>
</evidence>
<gene>
    <name evidence="2" type="ORF">NZ698_13330</name>
</gene>
<keyword evidence="3" id="KW-1185">Reference proteome</keyword>